<keyword evidence="2" id="KW-1133">Transmembrane helix</keyword>
<sequence length="164" mass="18844">MCLSDPSAASKWKTVYEGPLSKAVKRVKRLSLTSATLSFVCPPLMILFGKQVASLPLVTLFLYSFGGGSLLLYHYCTFRYVHKMDFNPEEKLFAVETLSLFALRKRNEFSVDDITVYVEDRAFSTFEANGVKYFIHKELVESQQFLHFVEKWKKGEETNFKTPS</sequence>
<accession>A0A9X0D0S7</accession>
<dbReference type="PANTHER" id="PTHR13281:SF0">
    <property type="entry name" value="TRANSMEMBRANE PROTEIN 70, MITOCHONDRIAL"/>
    <property type="match status" value="1"/>
</dbReference>
<evidence type="ECO:0000313" key="3">
    <source>
        <dbReference type="EMBL" id="KAJ7381523.1"/>
    </source>
</evidence>
<dbReference type="Proteomes" id="UP001163046">
    <property type="component" value="Unassembled WGS sequence"/>
</dbReference>
<reference evidence="3" key="1">
    <citation type="submission" date="2023-01" db="EMBL/GenBank/DDBJ databases">
        <title>Genome assembly of the deep-sea coral Lophelia pertusa.</title>
        <authorList>
            <person name="Herrera S."/>
            <person name="Cordes E."/>
        </authorList>
    </citation>
    <scope>NUCLEOTIDE SEQUENCE</scope>
    <source>
        <strain evidence="3">USNM1676648</strain>
        <tissue evidence="3">Polyp</tissue>
    </source>
</reference>
<dbReference type="GO" id="GO:0033615">
    <property type="term" value="P:mitochondrial proton-transporting ATP synthase complex assembly"/>
    <property type="evidence" value="ECO:0007669"/>
    <property type="project" value="TreeGrafter"/>
</dbReference>
<organism evidence="3 4">
    <name type="scientific">Desmophyllum pertusum</name>
    <dbReference type="NCBI Taxonomy" id="174260"/>
    <lineage>
        <taxon>Eukaryota</taxon>
        <taxon>Metazoa</taxon>
        <taxon>Cnidaria</taxon>
        <taxon>Anthozoa</taxon>
        <taxon>Hexacorallia</taxon>
        <taxon>Scleractinia</taxon>
        <taxon>Caryophylliina</taxon>
        <taxon>Caryophylliidae</taxon>
        <taxon>Desmophyllum</taxon>
    </lineage>
</organism>
<evidence type="ECO:0000313" key="4">
    <source>
        <dbReference type="Proteomes" id="UP001163046"/>
    </source>
</evidence>
<name>A0A9X0D0S7_9CNID</name>
<comment type="similarity">
    <text evidence="1">Belongs to the TMEM70 family.</text>
</comment>
<feature type="transmembrane region" description="Helical" evidence="2">
    <location>
        <begin position="55"/>
        <end position="76"/>
    </location>
</feature>
<gene>
    <name evidence="3" type="ORF">OS493_001671</name>
</gene>
<dbReference type="AlphaFoldDB" id="A0A9X0D0S7"/>
<keyword evidence="2" id="KW-0812">Transmembrane</keyword>
<dbReference type="Pfam" id="PF06979">
    <property type="entry name" value="TMEM70"/>
    <property type="match status" value="1"/>
</dbReference>
<dbReference type="OrthoDB" id="156886at2759"/>
<dbReference type="EMBL" id="MU826350">
    <property type="protein sequence ID" value="KAJ7381523.1"/>
    <property type="molecule type" value="Genomic_DNA"/>
</dbReference>
<keyword evidence="2" id="KW-0472">Membrane</keyword>
<evidence type="ECO:0000256" key="1">
    <source>
        <dbReference type="ARBA" id="ARBA00005280"/>
    </source>
</evidence>
<keyword evidence="4" id="KW-1185">Reference proteome</keyword>
<comment type="caution">
    <text evidence="3">The sequence shown here is derived from an EMBL/GenBank/DDBJ whole genome shotgun (WGS) entry which is preliminary data.</text>
</comment>
<dbReference type="InterPro" id="IPR009724">
    <property type="entry name" value="TMEM70"/>
</dbReference>
<dbReference type="GO" id="GO:0031966">
    <property type="term" value="C:mitochondrial membrane"/>
    <property type="evidence" value="ECO:0007669"/>
    <property type="project" value="TreeGrafter"/>
</dbReference>
<dbReference type="PANTHER" id="PTHR13281">
    <property type="entry name" value="TRANSMEMBRANE PROTEIN 70, MITOCHONDRIAL"/>
    <property type="match status" value="1"/>
</dbReference>
<feature type="transmembrane region" description="Helical" evidence="2">
    <location>
        <begin position="30"/>
        <end position="49"/>
    </location>
</feature>
<proteinExistence type="inferred from homology"/>
<protein>
    <submittedName>
        <fullName evidence="3">Uncharacterized protein</fullName>
    </submittedName>
</protein>
<dbReference type="InterPro" id="IPR045325">
    <property type="entry name" value="TMEM70/TMEM186/TMEM223"/>
</dbReference>
<evidence type="ECO:0000256" key="2">
    <source>
        <dbReference type="SAM" id="Phobius"/>
    </source>
</evidence>